<dbReference type="Pfam" id="PF17919">
    <property type="entry name" value="RT_RNaseH_2"/>
    <property type="match status" value="1"/>
</dbReference>
<dbReference type="PANTHER" id="PTHR37984:SF8">
    <property type="entry name" value="CCHC-TYPE DOMAIN-CONTAINING PROTEIN"/>
    <property type="match status" value="1"/>
</dbReference>
<dbReference type="Gene3D" id="3.10.20.370">
    <property type="match status" value="1"/>
</dbReference>
<dbReference type="Gene3D" id="3.30.420.10">
    <property type="entry name" value="Ribonuclease H-like superfamily/Ribonuclease H"/>
    <property type="match status" value="1"/>
</dbReference>
<dbReference type="PANTHER" id="PTHR37984">
    <property type="entry name" value="PROTEIN CBG26694"/>
    <property type="match status" value="1"/>
</dbReference>
<dbReference type="AlphaFoldDB" id="A0A2A4J157"/>
<proteinExistence type="predicted"/>
<comment type="caution">
    <text evidence="8">The sequence shown here is derived from an EMBL/GenBank/DDBJ whole genome shotgun (WGS) entry which is preliminary data.</text>
</comment>
<dbReference type="FunFam" id="3.30.70.270:FF:000026">
    <property type="entry name" value="Transposon Ty3-G Gag-Pol polyprotein"/>
    <property type="match status" value="1"/>
</dbReference>
<evidence type="ECO:0000259" key="7">
    <source>
        <dbReference type="PROSITE" id="PS50994"/>
    </source>
</evidence>
<dbReference type="GO" id="GO:0042575">
    <property type="term" value="C:DNA polymerase complex"/>
    <property type="evidence" value="ECO:0007669"/>
    <property type="project" value="UniProtKB-ARBA"/>
</dbReference>
<evidence type="ECO:0000256" key="2">
    <source>
        <dbReference type="ARBA" id="ARBA00022695"/>
    </source>
</evidence>
<dbReference type="InterPro" id="IPR012337">
    <property type="entry name" value="RNaseH-like_sf"/>
</dbReference>
<organism evidence="8">
    <name type="scientific">Heliothis virescens</name>
    <name type="common">Tobacco budworm moth</name>
    <dbReference type="NCBI Taxonomy" id="7102"/>
    <lineage>
        <taxon>Eukaryota</taxon>
        <taxon>Metazoa</taxon>
        <taxon>Ecdysozoa</taxon>
        <taxon>Arthropoda</taxon>
        <taxon>Hexapoda</taxon>
        <taxon>Insecta</taxon>
        <taxon>Pterygota</taxon>
        <taxon>Neoptera</taxon>
        <taxon>Endopterygota</taxon>
        <taxon>Lepidoptera</taxon>
        <taxon>Glossata</taxon>
        <taxon>Ditrysia</taxon>
        <taxon>Noctuoidea</taxon>
        <taxon>Noctuidae</taxon>
        <taxon>Heliothinae</taxon>
        <taxon>Heliothis</taxon>
    </lineage>
</organism>
<dbReference type="EC" id="2.7.7.49" evidence="1"/>
<accession>A0A2A4J157</accession>
<dbReference type="GO" id="GO:0015074">
    <property type="term" value="P:DNA integration"/>
    <property type="evidence" value="ECO:0007669"/>
    <property type="project" value="InterPro"/>
</dbReference>
<dbReference type="GO" id="GO:0004519">
    <property type="term" value="F:endonuclease activity"/>
    <property type="evidence" value="ECO:0007669"/>
    <property type="project" value="UniProtKB-KW"/>
</dbReference>
<evidence type="ECO:0000313" key="8">
    <source>
        <dbReference type="EMBL" id="PCG65815.1"/>
    </source>
</evidence>
<dbReference type="Pfam" id="PF00665">
    <property type="entry name" value="rve"/>
    <property type="match status" value="1"/>
</dbReference>
<dbReference type="Gene3D" id="3.10.10.10">
    <property type="entry name" value="HIV Type 1 Reverse Transcriptase, subunit A, domain 1"/>
    <property type="match status" value="1"/>
</dbReference>
<dbReference type="Gene3D" id="1.10.340.70">
    <property type="match status" value="1"/>
</dbReference>
<dbReference type="PROSITE" id="PS50878">
    <property type="entry name" value="RT_POL"/>
    <property type="match status" value="1"/>
</dbReference>
<feature type="domain" description="Integrase catalytic" evidence="7">
    <location>
        <begin position="551"/>
        <end position="719"/>
    </location>
</feature>
<dbReference type="GO" id="GO:0003676">
    <property type="term" value="F:nucleic acid binding"/>
    <property type="evidence" value="ECO:0007669"/>
    <property type="project" value="InterPro"/>
</dbReference>
<evidence type="ECO:0000256" key="4">
    <source>
        <dbReference type="ARBA" id="ARBA00022759"/>
    </source>
</evidence>
<dbReference type="SUPFAM" id="SSF56672">
    <property type="entry name" value="DNA/RNA polymerases"/>
    <property type="match status" value="1"/>
</dbReference>
<evidence type="ECO:0000256" key="5">
    <source>
        <dbReference type="ARBA" id="ARBA00022918"/>
    </source>
</evidence>
<name>A0A2A4J157_HELVI</name>
<dbReference type="InterPro" id="IPR050951">
    <property type="entry name" value="Retrovirus_Pol_polyprotein"/>
</dbReference>
<evidence type="ECO:0000259" key="6">
    <source>
        <dbReference type="PROSITE" id="PS50878"/>
    </source>
</evidence>
<dbReference type="InterPro" id="IPR041577">
    <property type="entry name" value="RT_RNaseH_2"/>
</dbReference>
<dbReference type="EMBL" id="NWSH01003792">
    <property type="protein sequence ID" value="PCG65815.1"/>
    <property type="molecule type" value="Genomic_DNA"/>
</dbReference>
<keyword evidence="5" id="KW-0695">RNA-directed DNA polymerase</keyword>
<dbReference type="CDD" id="cd01647">
    <property type="entry name" value="RT_LTR"/>
    <property type="match status" value="1"/>
</dbReference>
<dbReference type="FunFam" id="3.10.20.370:FF:000001">
    <property type="entry name" value="Retrovirus-related Pol polyprotein from transposon 17.6-like protein"/>
    <property type="match status" value="1"/>
</dbReference>
<dbReference type="InterPro" id="IPR036397">
    <property type="entry name" value="RNaseH_sf"/>
</dbReference>
<dbReference type="Gene3D" id="3.30.70.270">
    <property type="match status" value="2"/>
</dbReference>
<dbReference type="CDD" id="cd09274">
    <property type="entry name" value="RNase_HI_RT_Ty3"/>
    <property type="match status" value="1"/>
</dbReference>
<dbReference type="Pfam" id="PF00078">
    <property type="entry name" value="RVT_1"/>
    <property type="match status" value="1"/>
</dbReference>
<gene>
    <name evidence="8" type="ORF">B5V51_8600</name>
</gene>
<keyword evidence="2" id="KW-0808">Transferase</keyword>
<keyword evidence="3" id="KW-0540">Nuclease</keyword>
<dbReference type="FunFam" id="1.10.340.70:FF:000003">
    <property type="entry name" value="Protein CBG25708"/>
    <property type="match status" value="1"/>
</dbReference>
<keyword evidence="4" id="KW-0378">Hydrolase</keyword>
<evidence type="ECO:0000256" key="3">
    <source>
        <dbReference type="ARBA" id="ARBA00022722"/>
    </source>
</evidence>
<dbReference type="FunFam" id="3.30.420.10:FF:000063">
    <property type="entry name" value="Retrovirus-related Pol polyprotein from transposon 297-like Protein"/>
    <property type="match status" value="1"/>
</dbReference>
<dbReference type="GO" id="GO:0003964">
    <property type="term" value="F:RNA-directed DNA polymerase activity"/>
    <property type="evidence" value="ECO:0007669"/>
    <property type="project" value="UniProtKB-KW"/>
</dbReference>
<dbReference type="InterPro" id="IPR043502">
    <property type="entry name" value="DNA/RNA_pol_sf"/>
</dbReference>
<dbReference type="PROSITE" id="PS50994">
    <property type="entry name" value="INTEGRASE"/>
    <property type="match status" value="1"/>
</dbReference>
<reference evidence="8" key="1">
    <citation type="submission" date="2017-09" db="EMBL/GenBank/DDBJ databases">
        <title>Contemporary evolution of a Lepidopteran species, Heliothis virescens, in response to modern agricultural practices.</title>
        <authorList>
            <person name="Fritz M.L."/>
            <person name="Deyonke A.M."/>
            <person name="Papanicolaou A."/>
            <person name="Micinski S."/>
            <person name="Westbrook J."/>
            <person name="Gould F."/>
        </authorList>
    </citation>
    <scope>NUCLEOTIDE SEQUENCE [LARGE SCALE GENOMIC DNA]</scope>
    <source>
        <strain evidence="8">HvINT-</strain>
        <tissue evidence="8">Whole body</tissue>
    </source>
</reference>
<sequence>METMGVIERVNKPTKWVNNLVLVRKPNGNLRICIDPRSLNKYIIQPKYQLPTIDEIKSRMQNAKYFALLDASNGFWMLKLNENSSDLCTFITPFGRYRFKRLPFGISSAPEEFSRIITQMFENVEGVIPYIDDLCIFAETLEQLHLRITKVLEIASKNGIKFNESKCKFFVSQILFVGHIFTKDGVSPDPNKVKAVMEMEHPKCKKDLERFLGMCNYLSRFIPNYSNLIEPLRLLMKKDAIFTWDSNQEHSVHILKQALCSQPCLAYFDTNKDIVLSVDSSSTALGAVVMQNGRPIAYGSRALTNTEQNYCQLEKEMLAIVFGCYKMHQYTYGRKVFVETDHKPLEILFKKPLYKVPARLQRMMLAVQGYNLEVKYKPGRLLYIADTLSRSCASRVEFKMKKLHKDIVCHVKLQKEVLPISNKQLTKIQNATKEDPTLEKISNFVKYGWPKNITELDSNTKIFWTFREELGLLDGILFKSSLIIIPECLKLEFLKIIHQGHAGLTSCKLRARSCIFWPDINKDLETFVKKCEPCAKYRPNLSKEPLICHAIEEIPWYKVGIDICTVDDKDYLVIMDYYSKFIEVCKLDNLSSECTIVQCKSNFARHGIPAVVVTDCGTQFTSEKFQSFANTYNFCHVKSSPKHSQSNGQSESGVKIFKNIVKKCKEDGSDPYLGLLNYRNTPKPYMPSPAQLLYSRNLNTLLPLSKDKLKPQIMSYGEKYYEHRKGVKQYYDKSSKSLPDLNVGQKVYFKKSLDSNWYKGKVLKICDEPRSYLVGDDKGKVYRRNRKYITMTIGSDKDYCNDDYYPCDPAPEKSTHNYQESGEQNHIVNEVPISNIDSDIRHDSQEQNNIVNDISSNQDNLSNMTQSNLNLPEAVENNHRSEYVTRSGRNVKIPIKYKDYCQ</sequence>
<dbReference type="InterPro" id="IPR000477">
    <property type="entry name" value="RT_dom"/>
</dbReference>
<protein>
    <recommendedName>
        <fullName evidence="1">RNA-directed DNA polymerase</fullName>
        <ecNumber evidence="1">2.7.7.49</ecNumber>
    </recommendedName>
</protein>
<dbReference type="Pfam" id="PF17921">
    <property type="entry name" value="Integrase_H2C2"/>
    <property type="match status" value="1"/>
</dbReference>
<dbReference type="InterPro" id="IPR043128">
    <property type="entry name" value="Rev_trsase/Diguanyl_cyclase"/>
</dbReference>
<feature type="domain" description="Reverse transcriptase" evidence="6">
    <location>
        <begin position="4"/>
        <end position="181"/>
    </location>
</feature>
<dbReference type="InterPro" id="IPR041588">
    <property type="entry name" value="Integrase_H2C2"/>
</dbReference>
<keyword evidence="4" id="KW-0255">Endonuclease</keyword>
<dbReference type="InterPro" id="IPR001584">
    <property type="entry name" value="Integrase_cat-core"/>
</dbReference>
<dbReference type="SUPFAM" id="SSF53098">
    <property type="entry name" value="Ribonuclease H-like"/>
    <property type="match status" value="1"/>
</dbReference>
<keyword evidence="2" id="KW-0548">Nucleotidyltransferase</keyword>
<evidence type="ECO:0000256" key="1">
    <source>
        <dbReference type="ARBA" id="ARBA00012493"/>
    </source>
</evidence>
<dbReference type="STRING" id="7102.A0A2A4J157"/>